<dbReference type="AlphaFoldDB" id="A0A9N7TQA7"/>
<reference evidence="2" key="1">
    <citation type="submission" date="2020-03" db="EMBL/GenBank/DDBJ databases">
        <authorList>
            <person name="Weist P."/>
        </authorList>
    </citation>
    <scope>NUCLEOTIDE SEQUENCE</scope>
</reference>
<dbReference type="Proteomes" id="UP001153269">
    <property type="component" value="Unassembled WGS sequence"/>
</dbReference>
<accession>A0A9N7TQA7</accession>
<name>A0A9N7TQA7_PLEPL</name>
<dbReference type="EMBL" id="CADEAL010000175">
    <property type="protein sequence ID" value="CAB1415798.1"/>
    <property type="molecule type" value="Genomic_DNA"/>
</dbReference>
<feature type="region of interest" description="Disordered" evidence="1">
    <location>
        <begin position="139"/>
        <end position="207"/>
    </location>
</feature>
<feature type="compositionally biased region" description="Basic and acidic residues" evidence="1">
    <location>
        <begin position="163"/>
        <end position="176"/>
    </location>
</feature>
<gene>
    <name evidence="2" type="ORF">PLEPLA_LOCUS3516</name>
</gene>
<sequence>MTDLLRRNRSAVCRGPPAWDRIRSRSREDLRRHNRRNGLEQALHGPPTPKQELRLPGPSGAELEQEQEPRGPPTLEEEWRLPGPSGAGQELTATQSGLEVAGAQSWLEVAGASEHTAEERGSRCGCPLSNVHPPHQNPFGGCGVLPEPNSLPGTGPQMGLEAGAREQAVEGENLRDKNRKRRMGNTSDQDGMVDRTAGHNITLNDSG</sequence>
<comment type="caution">
    <text evidence="2">The sequence shown here is derived from an EMBL/GenBank/DDBJ whole genome shotgun (WGS) entry which is preliminary data.</text>
</comment>
<organism evidence="2 3">
    <name type="scientific">Pleuronectes platessa</name>
    <name type="common">European plaice</name>
    <dbReference type="NCBI Taxonomy" id="8262"/>
    <lineage>
        <taxon>Eukaryota</taxon>
        <taxon>Metazoa</taxon>
        <taxon>Chordata</taxon>
        <taxon>Craniata</taxon>
        <taxon>Vertebrata</taxon>
        <taxon>Euteleostomi</taxon>
        <taxon>Actinopterygii</taxon>
        <taxon>Neopterygii</taxon>
        <taxon>Teleostei</taxon>
        <taxon>Neoteleostei</taxon>
        <taxon>Acanthomorphata</taxon>
        <taxon>Carangaria</taxon>
        <taxon>Pleuronectiformes</taxon>
        <taxon>Pleuronectoidei</taxon>
        <taxon>Pleuronectidae</taxon>
        <taxon>Pleuronectes</taxon>
    </lineage>
</organism>
<evidence type="ECO:0000256" key="1">
    <source>
        <dbReference type="SAM" id="MobiDB-lite"/>
    </source>
</evidence>
<evidence type="ECO:0000313" key="3">
    <source>
        <dbReference type="Proteomes" id="UP001153269"/>
    </source>
</evidence>
<keyword evidence="3" id="KW-1185">Reference proteome</keyword>
<feature type="region of interest" description="Disordered" evidence="1">
    <location>
        <begin position="23"/>
        <end position="91"/>
    </location>
</feature>
<proteinExistence type="predicted"/>
<evidence type="ECO:0000313" key="2">
    <source>
        <dbReference type="EMBL" id="CAB1415798.1"/>
    </source>
</evidence>
<protein>
    <submittedName>
        <fullName evidence="2">Uncharacterized protein</fullName>
    </submittedName>
</protein>